<protein>
    <submittedName>
        <fullName evidence="1">Uncharacterized protein</fullName>
    </submittedName>
</protein>
<dbReference type="EMBL" id="JBHLWI010000029">
    <property type="protein sequence ID" value="MFC0263193.1"/>
    <property type="molecule type" value="Genomic_DNA"/>
</dbReference>
<dbReference type="Proteomes" id="UP001589797">
    <property type="component" value="Unassembled WGS sequence"/>
</dbReference>
<evidence type="ECO:0000313" key="2">
    <source>
        <dbReference type="Proteomes" id="UP001589797"/>
    </source>
</evidence>
<sequence length="66" mass="7896">MKSFEEFSLREIMQADSRAESVFRSIGVNTMLEKEKTVKEICTNYLIHPEEVLDQIVEELYKYSYR</sequence>
<comment type="caution">
    <text evidence="1">The sequence shown here is derived from an EMBL/GenBank/DDBJ whole genome shotgun (WGS) entry which is preliminary data.</text>
</comment>
<proteinExistence type="predicted"/>
<name>A0ABV6FTI9_9BACT</name>
<evidence type="ECO:0000313" key="1">
    <source>
        <dbReference type="EMBL" id="MFC0263193.1"/>
    </source>
</evidence>
<keyword evidence="2" id="KW-1185">Reference proteome</keyword>
<dbReference type="RefSeq" id="WP_130276698.1">
    <property type="nucleotide sequence ID" value="NZ_JBHLWI010000029.1"/>
</dbReference>
<reference evidence="1 2" key="1">
    <citation type="submission" date="2024-09" db="EMBL/GenBank/DDBJ databases">
        <authorList>
            <person name="Sun Q."/>
            <person name="Mori K."/>
        </authorList>
    </citation>
    <scope>NUCLEOTIDE SEQUENCE [LARGE SCALE GENOMIC DNA]</scope>
    <source>
        <strain evidence="1 2">CCM 7650</strain>
    </source>
</reference>
<accession>A0ABV6FTI9</accession>
<organism evidence="1 2">
    <name type="scientific">Fontibacter flavus</name>
    <dbReference type="NCBI Taxonomy" id="654838"/>
    <lineage>
        <taxon>Bacteria</taxon>
        <taxon>Pseudomonadati</taxon>
        <taxon>Bacteroidota</taxon>
        <taxon>Cytophagia</taxon>
        <taxon>Cytophagales</taxon>
        <taxon>Cyclobacteriaceae</taxon>
        <taxon>Fontibacter</taxon>
    </lineage>
</organism>
<gene>
    <name evidence="1" type="ORF">ACFFIP_10905</name>
</gene>